<dbReference type="OrthoDB" id="420884at2759"/>
<evidence type="ECO:0000313" key="20">
    <source>
        <dbReference type="Proteomes" id="UP000011777"/>
    </source>
</evidence>
<dbReference type="EMBL" id="AOGT01001678">
    <property type="protein sequence ID" value="EMG47206.1"/>
    <property type="molecule type" value="Genomic_DNA"/>
</dbReference>
<evidence type="ECO:0000256" key="12">
    <source>
        <dbReference type="ARBA" id="ARBA00023242"/>
    </source>
</evidence>
<evidence type="ECO:0000256" key="16">
    <source>
        <dbReference type="ARBA" id="ARBA00075681"/>
    </source>
</evidence>
<evidence type="ECO:0000313" key="19">
    <source>
        <dbReference type="EMBL" id="EMG47206.1"/>
    </source>
</evidence>
<dbReference type="GO" id="GO:0044614">
    <property type="term" value="C:nuclear pore cytoplasmic filaments"/>
    <property type="evidence" value="ECO:0007669"/>
    <property type="project" value="TreeGrafter"/>
</dbReference>
<dbReference type="Pfam" id="PF07817">
    <property type="entry name" value="GLE1"/>
    <property type="match status" value="1"/>
</dbReference>
<dbReference type="GO" id="GO:0005543">
    <property type="term" value="F:phospholipid binding"/>
    <property type="evidence" value="ECO:0007669"/>
    <property type="project" value="TreeGrafter"/>
</dbReference>
<sequence>MRFGLPEDFEVAVDISPDTIAPVSLALIEPSRPITSSNNVFQEVYDNINKYTRELVQAKEREISERNQILAFKIQEHNDLASANIFELTKSFDAKLKLQHRQVEELVRQEKERIRLEEERKRKEEEERKCREEEERKRKEEEERKRQELERQRKEKEERERKEEEERKRKQKEEEDRKKQELLEKQKELEKQKLEEEREQLEKKALAEQATTDFKRIEKEFVKYKQDIQDIKNTVVLKLNEDKELKKQVNQYKRKINPKFGQLSNSLTQLHKISNEVIEMVNVTKSNELVYKWILNFIAKAIIDQAETEVIVRPNSALPLGQLACVLLNTFPEFEYYLNARFIKKSPYIIGYTCAIDSEEGRLRMGWKRTSDNKWEDDVKYDERIGGIVTVWAVMTTITDYQPQKPMYCAEASWKFLARMGNLNQSLLANAHFAVLGNWWEAAGTQFLNIYGTQARKLMCVIVTQLTDVVANKKYPSAARLRIFGDEWITQGKIETLKQMER</sequence>
<dbReference type="HOGENOM" id="CLU_029651_0_0_1"/>
<organism evidence="19 20">
    <name type="scientific">Candida maltosa (strain Xu316)</name>
    <name type="common">Yeast</name>
    <dbReference type="NCBI Taxonomy" id="1245528"/>
    <lineage>
        <taxon>Eukaryota</taxon>
        <taxon>Fungi</taxon>
        <taxon>Dikarya</taxon>
        <taxon>Ascomycota</taxon>
        <taxon>Saccharomycotina</taxon>
        <taxon>Pichiomycetes</taxon>
        <taxon>Debaryomycetaceae</taxon>
        <taxon>Candida/Lodderomyces clade</taxon>
        <taxon>Candida</taxon>
    </lineage>
</organism>
<dbReference type="OMA" id="VPANIHS"/>
<keyword evidence="20" id="KW-1185">Reference proteome</keyword>
<dbReference type="GO" id="GO:0031369">
    <property type="term" value="F:translation initiation factor binding"/>
    <property type="evidence" value="ECO:0007669"/>
    <property type="project" value="TreeGrafter"/>
</dbReference>
<comment type="caution">
    <text evidence="19">The sequence shown here is derived from an EMBL/GenBank/DDBJ whole genome shotgun (WGS) entry which is preliminary data.</text>
</comment>
<feature type="coiled-coil region" evidence="17">
    <location>
        <begin position="41"/>
        <end position="68"/>
    </location>
</feature>
<dbReference type="FunFam" id="1.25.40.510:FF:000003">
    <property type="entry name" value="Nucleoporin GLE1"/>
    <property type="match status" value="1"/>
</dbReference>
<dbReference type="GO" id="GO:0015031">
    <property type="term" value="P:protein transport"/>
    <property type="evidence" value="ECO:0007669"/>
    <property type="project" value="UniProtKB-KW"/>
</dbReference>
<evidence type="ECO:0000256" key="4">
    <source>
        <dbReference type="ARBA" id="ARBA00011056"/>
    </source>
</evidence>
<evidence type="ECO:0000256" key="11">
    <source>
        <dbReference type="ARBA" id="ARBA00023136"/>
    </source>
</evidence>
<dbReference type="InterPro" id="IPR012476">
    <property type="entry name" value="GLE1"/>
</dbReference>
<accession>M3ILG0</accession>
<keyword evidence="7" id="KW-0653">Protein transport</keyword>
<evidence type="ECO:0000256" key="3">
    <source>
        <dbReference type="ARBA" id="ARBA00004620"/>
    </source>
</evidence>
<dbReference type="eggNOG" id="KOG2412">
    <property type="taxonomic scope" value="Eukaryota"/>
</dbReference>
<comment type="subcellular location">
    <subcellularLocation>
        <location evidence="1">Nucleus membrane</location>
        <topology evidence="1">Peripheral membrane protein</topology>
        <orientation evidence="1">Cytoplasmic side</orientation>
    </subcellularLocation>
    <subcellularLocation>
        <location evidence="3">Nucleus membrane</location>
        <topology evidence="3">Peripheral membrane protein</topology>
        <orientation evidence="3">Nucleoplasmic side</orientation>
    </subcellularLocation>
    <subcellularLocation>
        <location evidence="2">Nucleus</location>
        <location evidence="2">Nuclear pore complex</location>
    </subcellularLocation>
</comment>
<dbReference type="PANTHER" id="PTHR12960">
    <property type="entry name" value="GLE-1-RELATED"/>
    <property type="match status" value="1"/>
</dbReference>
<keyword evidence="8" id="KW-0811">Translocation</keyword>
<evidence type="ECO:0000256" key="9">
    <source>
        <dbReference type="ARBA" id="ARBA00023054"/>
    </source>
</evidence>
<evidence type="ECO:0000256" key="15">
    <source>
        <dbReference type="ARBA" id="ARBA00075092"/>
    </source>
</evidence>
<dbReference type="Gene3D" id="1.25.40.510">
    <property type="entry name" value="GLE1-like"/>
    <property type="match status" value="1"/>
</dbReference>
<keyword evidence="11" id="KW-0472">Membrane</keyword>
<dbReference type="GO" id="GO:0005737">
    <property type="term" value="C:cytoplasm"/>
    <property type="evidence" value="ECO:0007669"/>
    <property type="project" value="UniProtKB-ARBA"/>
</dbReference>
<evidence type="ECO:0000256" key="5">
    <source>
        <dbReference type="ARBA" id="ARBA00022448"/>
    </source>
</evidence>
<dbReference type="Proteomes" id="UP000011777">
    <property type="component" value="Unassembled WGS sequence"/>
</dbReference>
<keyword evidence="6" id="KW-0509">mRNA transport</keyword>
<reference evidence="19 20" key="1">
    <citation type="submission" date="2013-02" db="EMBL/GenBank/DDBJ databases">
        <title>Genome sequence of Candida maltosa Xu316, a potential industrial strain for xylitol and ethanol production.</title>
        <authorList>
            <person name="Yu J."/>
            <person name="Wang Q."/>
            <person name="Geng X."/>
            <person name="Bao W."/>
            <person name="He P."/>
            <person name="Cai J."/>
        </authorList>
    </citation>
    <scope>NUCLEOTIDE SEQUENCE [LARGE SCALE GENOMIC DNA]</scope>
    <source>
        <strain evidence="20">Xu316</strain>
    </source>
</reference>
<gene>
    <name evidence="19" type="ORF">G210_2494</name>
</gene>
<evidence type="ECO:0000256" key="1">
    <source>
        <dbReference type="ARBA" id="ARBA00004335"/>
    </source>
</evidence>
<dbReference type="PANTHER" id="PTHR12960:SF0">
    <property type="entry name" value="MRNA EXPORT FACTOR GLE1"/>
    <property type="match status" value="1"/>
</dbReference>
<dbReference type="GO" id="GO:0031965">
    <property type="term" value="C:nuclear membrane"/>
    <property type="evidence" value="ECO:0007669"/>
    <property type="project" value="UniProtKB-SubCell"/>
</dbReference>
<evidence type="ECO:0000256" key="13">
    <source>
        <dbReference type="ARBA" id="ARBA00026227"/>
    </source>
</evidence>
<evidence type="ECO:0000256" key="7">
    <source>
        <dbReference type="ARBA" id="ARBA00022927"/>
    </source>
</evidence>
<dbReference type="GO" id="GO:0000822">
    <property type="term" value="F:inositol hexakisphosphate binding"/>
    <property type="evidence" value="ECO:0007669"/>
    <property type="project" value="TreeGrafter"/>
</dbReference>
<dbReference type="GO" id="GO:0016973">
    <property type="term" value="P:poly(A)+ mRNA export from nucleus"/>
    <property type="evidence" value="ECO:0007669"/>
    <property type="project" value="InterPro"/>
</dbReference>
<dbReference type="STRING" id="1245528.M3ILG0"/>
<evidence type="ECO:0000256" key="18">
    <source>
        <dbReference type="SAM" id="MobiDB-lite"/>
    </source>
</evidence>
<comment type="similarity">
    <text evidence="4">Belongs to the GLE1 family.</text>
</comment>
<evidence type="ECO:0000256" key="10">
    <source>
        <dbReference type="ARBA" id="ARBA00023132"/>
    </source>
</evidence>
<keyword evidence="5" id="KW-0813">Transport</keyword>
<keyword evidence="12" id="KW-0539">Nucleus</keyword>
<dbReference type="AlphaFoldDB" id="M3ILG0"/>
<evidence type="ECO:0000256" key="2">
    <source>
        <dbReference type="ARBA" id="ARBA00004567"/>
    </source>
</evidence>
<protein>
    <recommendedName>
        <fullName evidence="13">mRNA export factor GLE1</fullName>
    </recommendedName>
    <alternativeName>
        <fullName evidence="15">Nuclear pore protein GLE1</fullName>
    </alternativeName>
    <alternativeName>
        <fullName evidence="14">Nucleoporin GLE1</fullName>
    </alternativeName>
    <alternativeName>
        <fullName evidence="16">RNA export factor GLE1</fullName>
    </alternativeName>
</protein>
<feature type="region of interest" description="Disordered" evidence="18">
    <location>
        <begin position="126"/>
        <end position="179"/>
    </location>
</feature>
<proteinExistence type="inferred from homology"/>
<name>M3ILG0_CANMX</name>
<keyword evidence="10" id="KW-0906">Nuclear pore complex</keyword>
<evidence type="ECO:0000256" key="8">
    <source>
        <dbReference type="ARBA" id="ARBA00023010"/>
    </source>
</evidence>
<evidence type="ECO:0000256" key="17">
    <source>
        <dbReference type="SAM" id="Coils"/>
    </source>
</evidence>
<keyword evidence="9 17" id="KW-0175">Coiled coil</keyword>
<evidence type="ECO:0000256" key="6">
    <source>
        <dbReference type="ARBA" id="ARBA00022816"/>
    </source>
</evidence>
<dbReference type="InterPro" id="IPR038506">
    <property type="entry name" value="GLE1-like_sf"/>
</dbReference>
<evidence type="ECO:0000256" key="14">
    <source>
        <dbReference type="ARBA" id="ARBA00029983"/>
    </source>
</evidence>